<dbReference type="EMBL" id="JACXIY010000020">
    <property type="protein sequence ID" value="MBD2870493.1"/>
    <property type="molecule type" value="Genomic_DNA"/>
</dbReference>
<dbReference type="GO" id="GO:0008962">
    <property type="term" value="F:phosphatidylglycerophosphatase activity"/>
    <property type="evidence" value="ECO:0007669"/>
    <property type="project" value="InterPro"/>
</dbReference>
<name>A0A927CLW2_9BACL</name>
<accession>A0A927CLW2</accession>
<dbReference type="InterPro" id="IPR007686">
    <property type="entry name" value="YutG/PgpA"/>
</dbReference>
<evidence type="ECO:0000259" key="1">
    <source>
        <dbReference type="Pfam" id="PF04608"/>
    </source>
</evidence>
<feature type="domain" description="YutG/PgpA" evidence="1">
    <location>
        <begin position="32"/>
        <end position="164"/>
    </location>
</feature>
<sequence length="179" mass="19837">MSNPEMYSLNSRKVAEATDEWLKKRGVTKEAIAELVHFLQKEYFPDLTAEDCIVHVDAVLSKREVQNAVLTGIQLDILAEEGKLMAPLQDMIKHDEGLYGCDEILALSIVNVYGSIGFTNFGYIDKLKPGILVRLNDKKDGEIHTFLDDIVGAIAASAASRIAHRKQAEREGVTQPPLD</sequence>
<dbReference type="CDD" id="cd06971">
    <property type="entry name" value="PgpA"/>
    <property type="match status" value="1"/>
</dbReference>
<evidence type="ECO:0000313" key="3">
    <source>
        <dbReference type="Proteomes" id="UP000632125"/>
    </source>
</evidence>
<dbReference type="Pfam" id="PF04608">
    <property type="entry name" value="PgpA"/>
    <property type="match status" value="1"/>
</dbReference>
<reference evidence="2" key="1">
    <citation type="submission" date="2020-09" db="EMBL/GenBank/DDBJ databases">
        <title>A novel bacterium of genus Paenibacillus, isolated from South China Sea.</title>
        <authorList>
            <person name="Huang H."/>
            <person name="Mo K."/>
            <person name="Hu Y."/>
        </authorList>
    </citation>
    <scope>NUCLEOTIDE SEQUENCE</scope>
    <source>
        <strain evidence="2">IB182493</strain>
    </source>
</reference>
<organism evidence="2 3">
    <name type="scientific">Paenibacillus arenilitoris</name>
    <dbReference type="NCBI Taxonomy" id="2772299"/>
    <lineage>
        <taxon>Bacteria</taxon>
        <taxon>Bacillati</taxon>
        <taxon>Bacillota</taxon>
        <taxon>Bacilli</taxon>
        <taxon>Bacillales</taxon>
        <taxon>Paenibacillaceae</taxon>
        <taxon>Paenibacillus</taxon>
    </lineage>
</organism>
<dbReference type="Gene3D" id="1.10.3760.10">
    <property type="entry name" value="PgpA-like"/>
    <property type="match status" value="1"/>
</dbReference>
<dbReference type="InterPro" id="IPR026038">
    <property type="entry name" value="Put_PGPase"/>
</dbReference>
<dbReference type="RefSeq" id="WP_190863459.1">
    <property type="nucleotide sequence ID" value="NZ_JACXIY010000020.1"/>
</dbReference>
<dbReference type="GO" id="GO:0006629">
    <property type="term" value="P:lipid metabolic process"/>
    <property type="evidence" value="ECO:0007669"/>
    <property type="project" value="InterPro"/>
</dbReference>
<dbReference type="PIRSF" id="PIRSF019587">
    <property type="entry name" value="PGPase"/>
    <property type="match status" value="1"/>
</dbReference>
<protein>
    <submittedName>
        <fullName evidence="2">Phosphatidylglycerophosphatase A</fullName>
    </submittedName>
</protein>
<dbReference type="InterPro" id="IPR036681">
    <property type="entry name" value="PgpA-like_sf"/>
</dbReference>
<evidence type="ECO:0000313" key="2">
    <source>
        <dbReference type="EMBL" id="MBD2870493.1"/>
    </source>
</evidence>
<comment type="caution">
    <text evidence="2">The sequence shown here is derived from an EMBL/GenBank/DDBJ whole genome shotgun (WGS) entry which is preliminary data.</text>
</comment>
<dbReference type="AlphaFoldDB" id="A0A927CLW2"/>
<keyword evidence="3" id="KW-1185">Reference proteome</keyword>
<proteinExistence type="predicted"/>
<gene>
    <name evidence="2" type="ORF">IDH41_18085</name>
</gene>
<dbReference type="Proteomes" id="UP000632125">
    <property type="component" value="Unassembled WGS sequence"/>
</dbReference>
<dbReference type="SUPFAM" id="SSF101307">
    <property type="entry name" value="YutG-like"/>
    <property type="match status" value="1"/>
</dbReference>